<sequence>MPLPRRAVAVIVLVALTAVVGVLAALSLLDPFHLRHARWYSLGLVGLAIVLGTAVFAVALRGGLRGFVLGVGVAALAAWGVLTWFVAGIASGGAEVRTVVDGDRRLVVLRGGAFAADPVYSVVVRSGAGPFEQQSVVYQGRADGPEVTDLRFSGEAVLVQVGRCGYRSEIDPLTLEVRPVHVPLLAGAC</sequence>
<accession>A0A1M6RJC4</accession>
<protein>
    <submittedName>
        <fullName evidence="2">Uncharacterized protein</fullName>
    </submittedName>
</protein>
<evidence type="ECO:0000313" key="3">
    <source>
        <dbReference type="Proteomes" id="UP000184363"/>
    </source>
</evidence>
<keyword evidence="1" id="KW-0472">Membrane</keyword>
<name>A0A1M6RJC4_PSETH</name>
<organism evidence="2 3">
    <name type="scientific">Pseudonocardia thermophila</name>
    <dbReference type="NCBI Taxonomy" id="1848"/>
    <lineage>
        <taxon>Bacteria</taxon>
        <taxon>Bacillati</taxon>
        <taxon>Actinomycetota</taxon>
        <taxon>Actinomycetes</taxon>
        <taxon>Pseudonocardiales</taxon>
        <taxon>Pseudonocardiaceae</taxon>
        <taxon>Pseudonocardia</taxon>
    </lineage>
</organism>
<keyword evidence="3" id="KW-1185">Reference proteome</keyword>
<keyword evidence="1" id="KW-1133">Transmembrane helix</keyword>
<keyword evidence="1" id="KW-0812">Transmembrane</keyword>
<dbReference type="RefSeq" id="WP_073456370.1">
    <property type="nucleotide sequence ID" value="NZ_CALGVN010000013.1"/>
</dbReference>
<dbReference type="OrthoDB" id="3577021at2"/>
<dbReference type="Proteomes" id="UP000184363">
    <property type="component" value="Unassembled WGS sequence"/>
</dbReference>
<feature type="transmembrane region" description="Helical" evidence="1">
    <location>
        <begin position="67"/>
        <end position="87"/>
    </location>
</feature>
<dbReference type="EMBL" id="FRAP01000005">
    <property type="protein sequence ID" value="SHK32467.1"/>
    <property type="molecule type" value="Genomic_DNA"/>
</dbReference>
<reference evidence="2 3" key="1">
    <citation type="submission" date="2016-11" db="EMBL/GenBank/DDBJ databases">
        <authorList>
            <person name="Jaros S."/>
            <person name="Januszkiewicz K."/>
            <person name="Wedrychowicz H."/>
        </authorList>
    </citation>
    <scope>NUCLEOTIDE SEQUENCE [LARGE SCALE GENOMIC DNA]</scope>
    <source>
        <strain evidence="2 3">DSM 43832</strain>
    </source>
</reference>
<evidence type="ECO:0000313" key="2">
    <source>
        <dbReference type="EMBL" id="SHK32467.1"/>
    </source>
</evidence>
<proteinExistence type="predicted"/>
<feature type="transmembrane region" description="Helical" evidence="1">
    <location>
        <begin position="7"/>
        <end position="27"/>
    </location>
</feature>
<evidence type="ECO:0000256" key="1">
    <source>
        <dbReference type="SAM" id="Phobius"/>
    </source>
</evidence>
<dbReference type="AlphaFoldDB" id="A0A1M6RJC4"/>
<feature type="transmembrane region" description="Helical" evidence="1">
    <location>
        <begin position="39"/>
        <end position="60"/>
    </location>
</feature>
<gene>
    <name evidence="2" type="ORF">SAMN05443637_10518</name>
</gene>